<evidence type="ECO:0000313" key="2">
    <source>
        <dbReference type="Proteomes" id="UP001177021"/>
    </source>
</evidence>
<dbReference type="EMBL" id="CASHSV030000206">
    <property type="protein sequence ID" value="CAJ2654353.1"/>
    <property type="molecule type" value="Genomic_DNA"/>
</dbReference>
<proteinExistence type="predicted"/>
<organism evidence="1 2">
    <name type="scientific">Trifolium pratense</name>
    <name type="common">Red clover</name>
    <dbReference type="NCBI Taxonomy" id="57577"/>
    <lineage>
        <taxon>Eukaryota</taxon>
        <taxon>Viridiplantae</taxon>
        <taxon>Streptophyta</taxon>
        <taxon>Embryophyta</taxon>
        <taxon>Tracheophyta</taxon>
        <taxon>Spermatophyta</taxon>
        <taxon>Magnoliopsida</taxon>
        <taxon>eudicotyledons</taxon>
        <taxon>Gunneridae</taxon>
        <taxon>Pentapetalae</taxon>
        <taxon>rosids</taxon>
        <taxon>fabids</taxon>
        <taxon>Fabales</taxon>
        <taxon>Fabaceae</taxon>
        <taxon>Papilionoideae</taxon>
        <taxon>50 kb inversion clade</taxon>
        <taxon>NPAAA clade</taxon>
        <taxon>Hologalegina</taxon>
        <taxon>IRL clade</taxon>
        <taxon>Trifolieae</taxon>
        <taxon>Trifolium</taxon>
    </lineage>
</organism>
<gene>
    <name evidence="1" type="ORF">MILVUS5_LOCUS21521</name>
</gene>
<protein>
    <submittedName>
        <fullName evidence="1">Uncharacterized protein</fullName>
    </submittedName>
</protein>
<dbReference type="Proteomes" id="UP001177021">
    <property type="component" value="Unassembled WGS sequence"/>
</dbReference>
<keyword evidence="2" id="KW-1185">Reference proteome</keyword>
<accession>A0ACB0KDE5</accession>
<sequence>MSKTEEHETLLGDCETVWELYVVGYDEDGNQCRYGENVREVDYNPKWTCPCCREICSCNSCPCYYAVYNSRRKHYLLLNVLSAAVDFPTCDFIRMSLSVGKTGLRTLAVVTKADKSSEGLLEKILPDDVNIETFLHIELLLSFSMKNELDCYILFIKGLSC</sequence>
<name>A0ACB0KDE5_TRIPR</name>
<comment type="caution">
    <text evidence="1">The sequence shown here is derived from an EMBL/GenBank/DDBJ whole genome shotgun (WGS) entry which is preliminary data.</text>
</comment>
<reference evidence="1" key="1">
    <citation type="submission" date="2023-10" db="EMBL/GenBank/DDBJ databases">
        <authorList>
            <person name="Rodriguez Cubillos JULIANA M."/>
            <person name="De Vega J."/>
        </authorList>
    </citation>
    <scope>NUCLEOTIDE SEQUENCE</scope>
</reference>
<evidence type="ECO:0000313" key="1">
    <source>
        <dbReference type="EMBL" id="CAJ2654353.1"/>
    </source>
</evidence>